<feature type="transmembrane region" description="Helical" evidence="5">
    <location>
        <begin position="59"/>
        <end position="81"/>
    </location>
</feature>
<gene>
    <name evidence="6" type="ORF">MGWOODY_Mmi1256</name>
</gene>
<feature type="transmembrane region" description="Helical" evidence="5">
    <location>
        <begin position="117"/>
        <end position="136"/>
    </location>
</feature>
<feature type="transmembrane region" description="Helical" evidence="5">
    <location>
        <begin position="248"/>
        <end position="267"/>
    </location>
</feature>
<dbReference type="InterPro" id="IPR001898">
    <property type="entry name" value="SLC13A/DASS"/>
</dbReference>
<proteinExistence type="predicted"/>
<accession>A0A160VHA0</accession>
<name>A0A160VHA0_9ZZZZ</name>
<evidence type="ECO:0000256" key="1">
    <source>
        <dbReference type="ARBA" id="ARBA00004141"/>
    </source>
</evidence>
<sequence>MAEKDNEQSNTGGFAKTTDFKWLGIGLALFALIAFIMPMPDSMVLKAEELFKGQAGVDVAMKATHIKIIIALLSTCVVFFATEAVPMPAVALLIGLVQLFFGITDSRNIVGTYAHDAVWFIAGSLALGATLVKYGLDKRVGMLVINLAGTKTRMIVIGILLGTAIPTAFVGEHAVAAMYVPIAMALYTLTNKSTPAPRLGTLLMVTIAVGCMIGGPMSPTGGARNALMIGFLADYGIEVSFMQWISMGIFYTACMSVVMAFILPLLFKPEVSDLSEAVGLIKKDLEKHGAMTGKQKLVALIMLVVVVLWIVDKSVTRDILGFSLGLGGVAISGAVVYMLLGLTSWKDYEDKVSWGVIVLYAGCISLGSVFKATGASSWFADQIMNLVAPLGLDSGVGLVILVGVIGAILTNLMSAGATVAVIGPVVLDMAVTANTNPILVGVGLAIATSMAYWLVIGTPASSIVYASGMLESKDFIRMATVGWPAALIVLAIMVAVYWVGILGINPLGSGF</sequence>
<feature type="transmembrane region" description="Helical" evidence="5">
    <location>
        <begin position="87"/>
        <end position="105"/>
    </location>
</feature>
<dbReference type="PANTHER" id="PTHR10283:SF82">
    <property type="entry name" value="SOLUTE CARRIER FAMILY 13 MEMBER 2"/>
    <property type="match status" value="1"/>
</dbReference>
<dbReference type="GO" id="GO:0005886">
    <property type="term" value="C:plasma membrane"/>
    <property type="evidence" value="ECO:0007669"/>
    <property type="project" value="TreeGrafter"/>
</dbReference>
<keyword evidence="4 5" id="KW-0472">Membrane</keyword>
<feature type="transmembrane region" description="Helical" evidence="5">
    <location>
        <begin position="395"/>
        <end position="426"/>
    </location>
</feature>
<dbReference type="GO" id="GO:1905039">
    <property type="term" value="P:carboxylic acid transmembrane transport"/>
    <property type="evidence" value="ECO:0007669"/>
    <property type="project" value="UniProtKB-ARBA"/>
</dbReference>
<organism evidence="6">
    <name type="scientific">hydrothermal vent metagenome</name>
    <dbReference type="NCBI Taxonomy" id="652676"/>
    <lineage>
        <taxon>unclassified sequences</taxon>
        <taxon>metagenomes</taxon>
        <taxon>ecological metagenomes</taxon>
    </lineage>
</organism>
<evidence type="ECO:0000313" key="6">
    <source>
        <dbReference type="EMBL" id="CUV09832.1"/>
    </source>
</evidence>
<evidence type="ECO:0000256" key="4">
    <source>
        <dbReference type="ARBA" id="ARBA00023136"/>
    </source>
</evidence>
<comment type="subcellular location">
    <subcellularLocation>
        <location evidence="1">Membrane</location>
        <topology evidence="1">Multi-pass membrane protein</topology>
    </subcellularLocation>
</comment>
<dbReference type="EMBL" id="FAXC01000308">
    <property type="protein sequence ID" value="CUV09832.1"/>
    <property type="molecule type" value="Genomic_DNA"/>
</dbReference>
<feature type="transmembrane region" description="Helical" evidence="5">
    <location>
        <begin position="199"/>
        <end position="217"/>
    </location>
</feature>
<feature type="transmembrane region" description="Helical" evidence="5">
    <location>
        <begin position="438"/>
        <end position="460"/>
    </location>
</feature>
<keyword evidence="2 5" id="KW-0812">Transmembrane</keyword>
<feature type="transmembrane region" description="Helical" evidence="5">
    <location>
        <begin position="156"/>
        <end position="187"/>
    </location>
</feature>
<feature type="transmembrane region" description="Helical" evidence="5">
    <location>
        <begin position="295"/>
        <end position="312"/>
    </location>
</feature>
<evidence type="ECO:0000256" key="3">
    <source>
        <dbReference type="ARBA" id="ARBA00022989"/>
    </source>
</evidence>
<keyword evidence="3 5" id="KW-1133">Transmembrane helix</keyword>
<dbReference type="GO" id="GO:0008514">
    <property type="term" value="F:organic anion transmembrane transporter activity"/>
    <property type="evidence" value="ECO:0007669"/>
    <property type="project" value="UniProtKB-ARBA"/>
</dbReference>
<reference evidence="6" key="1">
    <citation type="submission" date="2015-10" db="EMBL/GenBank/DDBJ databases">
        <authorList>
            <person name="Gilbert D.G."/>
        </authorList>
    </citation>
    <scope>NUCLEOTIDE SEQUENCE</scope>
</reference>
<feature type="transmembrane region" description="Helical" evidence="5">
    <location>
        <begin position="20"/>
        <end position="38"/>
    </location>
</feature>
<dbReference type="PANTHER" id="PTHR10283">
    <property type="entry name" value="SOLUTE CARRIER FAMILY 13 MEMBER"/>
    <property type="match status" value="1"/>
</dbReference>
<dbReference type="AlphaFoldDB" id="A0A160VHA0"/>
<dbReference type="NCBIfam" id="TIGR00785">
    <property type="entry name" value="dass"/>
    <property type="match status" value="1"/>
</dbReference>
<feature type="transmembrane region" description="Helical" evidence="5">
    <location>
        <begin position="481"/>
        <end position="504"/>
    </location>
</feature>
<evidence type="ECO:0000256" key="2">
    <source>
        <dbReference type="ARBA" id="ARBA00022692"/>
    </source>
</evidence>
<evidence type="ECO:0000256" key="5">
    <source>
        <dbReference type="SAM" id="Phobius"/>
    </source>
</evidence>
<feature type="transmembrane region" description="Helical" evidence="5">
    <location>
        <begin position="319"/>
        <end position="340"/>
    </location>
</feature>
<dbReference type="Pfam" id="PF00939">
    <property type="entry name" value="Na_sulph_symp"/>
    <property type="match status" value="1"/>
</dbReference>
<protein>
    <submittedName>
        <fullName evidence="6">Anion transporter</fullName>
    </submittedName>
</protein>
<feature type="transmembrane region" description="Helical" evidence="5">
    <location>
        <begin position="352"/>
        <end position="374"/>
    </location>
</feature>